<feature type="region of interest" description="Disordered" evidence="1">
    <location>
        <begin position="1"/>
        <end position="29"/>
    </location>
</feature>
<reference evidence="2 3" key="1">
    <citation type="submission" date="2024-07" db="EMBL/GenBank/DDBJ databases">
        <title>Draft sequence of the Neodothiora populina.</title>
        <authorList>
            <person name="Drown D.D."/>
            <person name="Schuette U.S."/>
            <person name="Buechlein A.B."/>
            <person name="Rusch D.R."/>
            <person name="Winton L.W."/>
            <person name="Adams G.A."/>
        </authorList>
    </citation>
    <scope>NUCLEOTIDE SEQUENCE [LARGE SCALE GENOMIC DNA]</scope>
    <source>
        <strain evidence="2 3">CPC 39397</strain>
    </source>
</reference>
<name>A0ABR3PFQ6_9PEZI</name>
<evidence type="ECO:0000256" key="1">
    <source>
        <dbReference type="SAM" id="MobiDB-lite"/>
    </source>
</evidence>
<dbReference type="Proteomes" id="UP001562354">
    <property type="component" value="Unassembled WGS sequence"/>
</dbReference>
<evidence type="ECO:0000313" key="2">
    <source>
        <dbReference type="EMBL" id="KAL1304976.1"/>
    </source>
</evidence>
<accession>A0ABR3PFQ6</accession>
<dbReference type="GeneID" id="95977581"/>
<gene>
    <name evidence="2" type="ORF">AAFC00_003881</name>
</gene>
<sequence length="73" mass="7941">MSSPTKSTPITNDSPRRKSSGGLFENLMVQKRGTDNVAYSQRRQSLEEQSAQKGAFGKMWDTVIRGAGPAAPK</sequence>
<evidence type="ECO:0000313" key="3">
    <source>
        <dbReference type="Proteomes" id="UP001562354"/>
    </source>
</evidence>
<feature type="compositionally biased region" description="Polar residues" evidence="1">
    <location>
        <begin position="1"/>
        <end position="13"/>
    </location>
</feature>
<proteinExistence type="predicted"/>
<dbReference type="RefSeq" id="XP_069201250.1">
    <property type="nucleotide sequence ID" value="XM_069343425.1"/>
</dbReference>
<protein>
    <submittedName>
        <fullName evidence="2">Uncharacterized protein</fullName>
    </submittedName>
</protein>
<keyword evidence="3" id="KW-1185">Reference proteome</keyword>
<organism evidence="2 3">
    <name type="scientific">Neodothiora populina</name>
    <dbReference type="NCBI Taxonomy" id="2781224"/>
    <lineage>
        <taxon>Eukaryota</taxon>
        <taxon>Fungi</taxon>
        <taxon>Dikarya</taxon>
        <taxon>Ascomycota</taxon>
        <taxon>Pezizomycotina</taxon>
        <taxon>Dothideomycetes</taxon>
        <taxon>Dothideomycetidae</taxon>
        <taxon>Dothideales</taxon>
        <taxon>Dothioraceae</taxon>
        <taxon>Neodothiora</taxon>
    </lineage>
</organism>
<comment type="caution">
    <text evidence="2">The sequence shown here is derived from an EMBL/GenBank/DDBJ whole genome shotgun (WGS) entry which is preliminary data.</text>
</comment>
<feature type="region of interest" description="Disordered" evidence="1">
    <location>
        <begin position="38"/>
        <end position="57"/>
    </location>
</feature>
<dbReference type="EMBL" id="JBFMKM010000008">
    <property type="protein sequence ID" value="KAL1304976.1"/>
    <property type="molecule type" value="Genomic_DNA"/>
</dbReference>
<feature type="compositionally biased region" description="Polar residues" evidence="1">
    <location>
        <begin position="38"/>
        <end position="52"/>
    </location>
</feature>